<dbReference type="InterPro" id="IPR002523">
    <property type="entry name" value="MgTranspt_CorA/ZnTranspt_ZntB"/>
</dbReference>
<protein>
    <submittedName>
        <fullName evidence="6">Uncharacterized protein</fullName>
    </submittedName>
</protein>
<dbReference type="Gene3D" id="1.20.58.340">
    <property type="entry name" value="Magnesium transport protein CorA, transmembrane region"/>
    <property type="match status" value="1"/>
</dbReference>
<sequence>MSVQLHTLPGPPESGSISASINIRWIHLHGDNLDFAQFRTACLNVPDLPERIQRLASKTLDRIEKEKLKMALDGMFIDPGTVLRGEEKHRPDPFSVIFSCVPYFSIHAPSKSAPPKADRLHPVRSLMQSYYPYEPVKERDMEQAYRKFSKYTTAPGSSGSSNSIIHVPVLWILNLGDRAVVTCGPQSLAEDFVKSITVMQEDLKLLSLGSQQTPGSSSMNDITNIRLLIPDGRVLLYSLAECETYFEMEQKIREISPLPGITKPLLVWNHDEGEDDKLISSADWPALLKTRNRIFINLTLVKEYKPNGSDTSPATNMTVSGIPPFFHWPHAEKKAEANATDLGSQQYGFIPAEMKLSMHCLEQVEKGLMAEKLDYKDVETVVERNFTSNRYYQTLPENKLEDIRTNFVSLLQSTTILGIESSDRTFHQNIVNKQCSDLTKHAAELVDIVYETIKLFVSDVDKGTMLRKVWGAMTNVSTLVEQVQRRGPCRPDAKEFDDTRWIPPLTNEPAWYIRTAKDSLQRGKFVSLPVDEKVEESLKKCRSCRRGTPHISSGSALRHLRVHIREGSTAPAVNGTAQNQDKEPNLKDWIRNADQRLIEETNAAYLAILIPVVEQARGLLAEARELANGVKTIEGKMSDIYFLPHELLKTLRRLIVFYLAVERAFHYTDENFEKFRQMQRLLRVQREDDIPSSAKGLNVLERFGTDAKNSLLTARKELCMLAKAPGFQYLSQRLSLSPQYLCAWFMRRLIVRPVDSNGMTVTDMYRDYLSRLQFQVNHRPGKRLLRSLNLIQEELAALERVNQWQSRLINSYCTVLDDSFYQFNVPSRRAMFAYERQLLSSCLENLADARDDCAELIRRCGPLSESTKQSAEINEEDHGKAILVFTVVTIIFLPLSFVTSYLGMNTSDIRDMENKQSLFWQIALPLTAVTMGTMLFIAYNGEDLRRHISSAYRKLLGKQDTNVNSHGISVAQRRRASRVSSDSTSTFDYRSLADEAEL</sequence>
<organism evidence="6 7">
    <name type="scientific">Dendryphion nanum</name>
    <dbReference type="NCBI Taxonomy" id="256645"/>
    <lineage>
        <taxon>Eukaryota</taxon>
        <taxon>Fungi</taxon>
        <taxon>Dikarya</taxon>
        <taxon>Ascomycota</taxon>
        <taxon>Pezizomycotina</taxon>
        <taxon>Dothideomycetes</taxon>
        <taxon>Pleosporomycetidae</taxon>
        <taxon>Pleosporales</taxon>
        <taxon>Torulaceae</taxon>
        <taxon>Dendryphion</taxon>
    </lineage>
</organism>
<dbReference type="GO" id="GO:0050897">
    <property type="term" value="F:cobalt ion binding"/>
    <property type="evidence" value="ECO:0007669"/>
    <property type="project" value="TreeGrafter"/>
</dbReference>
<dbReference type="GO" id="GO:0005886">
    <property type="term" value="C:plasma membrane"/>
    <property type="evidence" value="ECO:0007669"/>
    <property type="project" value="UniProtKB-SubCell"/>
</dbReference>
<dbReference type="GO" id="GO:0000287">
    <property type="term" value="F:magnesium ion binding"/>
    <property type="evidence" value="ECO:0007669"/>
    <property type="project" value="TreeGrafter"/>
</dbReference>
<dbReference type="SUPFAM" id="SSF144083">
    <property type="entry name" value="Magnesium transport protein CorA, transmembrane region"/>
    <property type="match status" value="1"/>
</dbReference>
<keyword evidence="3 5" id="KW-1133">Transmembrane helix</keyword>
<keyword evidence="4 5" id="KW-0472">Membrane</keyword>
<comment type="subcellular location">
    <subcellularLocation>
        <location evidence="1">Cell membrane</location>
        <topology evidence="1">Multi-pass membrane protein</topology>
    </subcellularLocation>
</comment>
<dbReference type="PANTHER" id="PTHR46494">
    <property type="entry name" value="CORA FAMILY METAL ION TRANSPORTER (EUROFUNG)"/>
    <property type="match status" value="1"/>
</dbReference>
<evidence type="ECO:0000256" key="2">
    <source>
        <dbReference type="ARBA" id="ARBA00022692"/>
    </source>
</evidence>
<evidence type="ECO:0000256" key="3">
    <source>
        <dbReference type="ARBA" id="ARBA00022989"/>
    </source>
</evidence>
<reference evidence="6" key="1">
    <citation type="journal article" date="2021" name="Nat. Commun.">
        <title>Genetic determinants of endophytism in the Arabidopsis root mycobiome.</title>
        <authorList>
            <person name="Mesny F."/>
            <person name="Miyauchi S."/>
            <person name="Thiergart T."/>
            <person name="Pickel B."/>
            <person name="Atanasova L."/>
            <person name="Karlsson M."/>
            <person name="Huettel B."/>
            <person name="Barry K.W."/>
            <person name="Haridas S."/>
            <person name="Chen C."/>
            <person name="Bauer D."/>
            <person name="Andreopoulos W."/>
            <person name="Pangilinan J."/>
            <person name="LaButti K."/>
            <person name="Riley R."/>
            <person name="Lipzen A."/>
            <person name="Clum A."/>
            <person name="Drula E."/>
            <person name="Henrissat B."/>
            <person name="Kohler A."/>
            <person name="Grigoriev I.V."/>
            <person name="Martin F.M."/>
            <person name="Hacquard S."/>
        </authorList>
    </citation>
    <scope>NUCLEOTIDE SEQUENCE</scope>
    <source>
        <strain evidence="6">MPI-CAGE-CH-0243</strain>
    </source>
</reference>
<evidence type="ECO:0000256" key="4">
    <source>
        <dbReference type="ARBA" id="ARBA00023136"/>
    </source>
</evidence>
<comment type="caution">
    <text evidence="6">The sequence shown here is derived from an EMBL/GenBank/DDBJ whole genome shotgun (WGS) entry which is preliminary data.</text>
</comment>
<dbReference type="PANTHER" id="PTHR46494:SF1">
    <property type="entry name" value="CORA FAMILY METAL ION TRANSPORTER (EUROFUNG)"/>
    <property type="match status" value="1"/>
</dbReference>
<dbReference type="Pfam" id="PF01544">
    <property type="entry name" value="CorA"/>
    <property type="match status" value="1"/>
</dbReference>
<evidence type="ECO:0000256" key="5">
    <source>
        <dbReference type="SAM" id="Phobius"/>
    </source>
</evidence>
<dbReference type="OrthoDB" id="5430750at2759"/>
<dbReference type="EMBL" id="JAGMWT010000001">
    <property type="protein sequence ID" value="KAH7139084.1"/>
    <property type="molecule type" value="Genomic_DNA"/>
</dbReference>
<proteinExistence type="predicted"/>
<evidence type="ECO:0000256" key="1">
    <source>
        <dbReference type="ARBA" id="ARBA00004651"/>
    </source>
</evidence>
<feature type="transmembrane region" description="Helical" evidence="5">
    <location>
        <begin position="882"/>
        <end position="906"/>
    </location>
</feature>
<feature type="transmembrane region" description="Helical" evidence="5">
    <location>
        <begin position="918"/>
        <end position="939"/>
    </location>
</feature>
<dbReference type="AlphaFoldDB" id="A0A9P9J2L6"/>
<evidence type="ECO:0000313" key="7">
    <source>
        <dbReference type="Proteomes" id="UP000700596"/>
    </source>
</evidence>
<dbReference type="InterPro" id="IPR045863">
    <property type="entry name" value="CorA_TM1_TM2"/>
</dbReference>
<name>A0A9P9J2L6_9PLEO</name>
<accession>A0A9P9J2L6</accession>
<evidence type="ECO:0000313" key="6">
    <source>
        <dbReference type="EMBL" id="KAH7139084.1"/>
    </source>
</evidence>
<dbReference type="GO" id="GO:0015087">
    <property type="term" value="F:cobalt ion transmembrane transporter activity"/>
    <property type="evidence" value="ECO:0007669"/>
    <property type="project" value="TreeGrafter"/>
</dbReference>
<keyword evidence="2 5" id="KW-0812">Transmembrane</keyword>
<gene>
    <name evidence="6" type="ORF">B0J11DRAFT_422968</name>
</gene>
<dbReference type="GO" id="GO:0015095">
    <property type="term" value="F:magnesium ion transmembrane transporter activity"/>
    <property type="evidence" value="ECO:0007669"/>
    <property type="project" value="TreeGrafter"/>
</dbReference>
<dbReference type="Proteomes" id="UP000700596">
    <property type="component" value="Unassembled WGS sequence"/>
</dbReference>
<keyword evidence="7" id="KW-1185">Reference proteome</keyword>